<evidence type="ECO:0000313" key="2">
    <source>
        <dbReference type="Proteomes" id="UP000092154"/>
    </source>
</evidence>
<sequence>MRATLPLMSSSRLDVVEQCISSGNDVHPLHHYSTLGPALGDQDSARSVTLQSILQFLDRDDCHDEINGELKERICICTTGTLAACQSEAASVDEGAWNSSTNLHETLSLLSQPLAFQLSQGQLWDQEYGPRSQDFVNTLSDGVEPPGSPLSLVISFKRLPCDD</sequence>
<dbReference type="OrthoDB" id="2683699at2759"/>
<organism evidence="1 2">
    <name type="scientific">Rhizopogon vinicolor AM-OR11-026</name>
    <dbReference type="NCBI Taxonomy" id="1314800"/>
    <lineage>
        <taxon>Eukaryota</taxon>
        <taxon>Fungi</taxon>
        <taxon>Dikarya</taxon>
        <taxon>Basidiomycota</taxon>
        <taxon>Agaricomycotina</taxon>
        <taxon>Agaricomycetes</taxon>
        <taxon>Agaricomycetidae</taxon>
        <taxon>Boletales</taxon>
        <taxon>Suillineae</taxon>
        <taxon>Rhizopogonaceae</taxon>
        <taxon>Rhizopogon</taxon>
    </lineage>
</organism>
<dbReference type="EMBL" id="KV448475">
    <property type="protein sequence ID" value="OAX35702.1"/>
    <property type="molecule type" value="Genomic_DNA"/>
</dbReference>
<gene>
    <name evidence="1" type="ORF">K503DRAFT_773189</name>
</gene>
<dbReference type="InParanoid" id="A0A1B7MSW3"/>
<accession>A0A1B7MSW3</accession>
<dbReference type="AlphaFoldDB" id="A0A1B7MSW3"/>
<dbReference type="Proteomes" id="UP000092154">
    <property type="component" value="Unassembled WGS sequence"/>
</dbReference>
<protein>
    <submittedName>
        <fullName evidence="1">Uncharacterized protein</fullName>
    </submittedName>
</protein>
<reference evidence="1 2" key="1">
    <citation type="submission" date="2016-06" db="EMBL/GenBank/DDBJ databases">
        <title>Comparative genomics of the ectomycorrhizal sister species Rhizopogon vinicolor and Rhizopogon vesiculosus (Basidiomycota: Boletales) reveals a divergence of the mating type B locus.</title>
        <authorList>
            <consortium name="DOE Joint Genome Institute"/>
            <person name="Mujic A.B."/>
            <person name="Kuo A."/>
            <person name="Tritt A."/>
            <person name="Lipzen A."/>
            <person name="Chen C."/>
            <person name="Johnson J."/>
            <person name="Sharma A."/>
            <person name="Barry K."/>
            <person name="Grigoriev I.V."/>
            <person name="Spatafora J.W."/>
        </authorList>
    </citation>
    <scope>NUCLEOTIDE SEQUENCE [LARGE SCALE GENOMIC DNA]</scope>
    <source>
        <strain evidence="1 2">AM-OR11-026</strain>
    </source>
</reference>
<evidence type="ECO:0000313" key="1">
    <source>
        <dbReference type="EMBL" id="OAX35702.1"/>
    </source>
</evidence>
<name>A0A1B7MSW3_9AGAM</name>
<proteinExistence type="predicted"/>
<keyword evidence="2" id="KW-1185">Reference proteome</keyword>